<evidence type="ECO:0000256" key="1">
    <source>
        <dbReference type="SAM" id="MobiDB-lite"/>
    </source>
</evidence>
<accession>A0A9J6FHD9</accession>
<evidence type="ECO:0000313" key="3">
    <source>
        <dbReference type="Proteomes" id="UP000821853"/>
    </source>
</evidence>
<evidence type="ECO:0000313" key="2">
    <source>
        <dbReference type="EMBL" id="KAH9362339.1"/>
    </source>
</evidence>
<dbReference type="EMBL" id="JABSTR010000001">
    <property type="protein sequence ID" value="KAH9362339.1"/>
    <property type="molecule type" value="Genomic_DNA"/>
</dbReference>
<keyword evidence="3" id="KW-1185">Reference proteome</keyword>
<comment type="caution">
    <text evidence="2">The sequence shown here is derived from an EMBL/GenBank/DDBJ whole genome shotgun (WGS) entry which is preliminary data.</text>
</comment>
<organism evidence="2 3">
    <name type="scientific">Haemaphysalis longicornis</name>
    <name type="common">Bush tick</name>
    <dbReference type="NCBI Taxonomy" id="44386"/>
    <lineage>
        <taxon>Eukaryota</taxon>
        <taxon>Metazoa</taxon>
        <taxon>Ecdysozoa</taxon>
        <taxon>Arthropoda</taxon>
        <taxon>Chelicerata</taxon>
        <taxon>Arachnida</taxon>
        <taxon>Acari</taxon>
        <taxon>Parasitiformes</taxon>
        <taxon>Ixodida</taxon>
        <taxon>Ixodoidea</taxon>
        <taxon>Ixodidae</taxon>
        <taxon>Haemaphysalinae</taxon>
        <taxon>Haemaphysalis</taxon>
    </lineage>
</organism>
<name>A0A9J6FHD9_HAELO</name>
<reference evidence="2 3" key="1">
    <citation type="journal article" date="2020" name="Cell">
        <title>Large-Scale Comparative Analyses of Tick Genomes Elucidate Their Genetic Diversity and Vector Capacities.</title>
        <authorList>
            <consortium name="Tick Genome and Microbiome Consortium (TIGMIC)"/>
            <person name="Jia N."/>
            <person name="Wang J."/>
            <person name="Shi W."/>
            <person name="Du L."/>
            <person name="Sun Y."/>
            <person name="Zhan W."/>
            <person name="Jiang J.F."/>
            <person name="Wang Q."/>
            <person name="Zhang B."/>
            <person name="Ji P."/>
            <person name="Bell-Sakyi L."/>
            <person name="Cui X.M."/>
            <person name="Yuan T.T."/>
            <person name="Jiang B.G."/>
            <person name="Yang W.F."/>
            <person name="Lam T.T."/>
            <person name="Chang Q.C."/>
            <person name="Ding S.J."/>
            <person name="Wang X.J."/>
            <person name="Zhu J.G."/>
            <person name="Ruan X.D."/>
            <person name="Zhao L."/>
            <person name="Wei J.T."/>
            <person name="Ye R.Z."/>
            <person name="Que T.C."/>
            <person name="Du C.H."/>
            <person name="Zhou Y.H."/>
            <person name="Cheng J.X."/>
            <person name="Dai P.F."/>
            <person name="Guo W.B."/>
            <person name="Han X.H."/>
            <person name="Huang E.J."/>
            <person name="Li L.F."/>
            <person name="Wei W."/>
            <person name="Gao Y.C."/>
            <person name="Liu J.Z."/>
            <person name="Shao H.Z."/>
            <person name="Wang X."/>
            <person name="Wang C.C."/>
            <person name="Yang T.C."/>
            <person name="Huo Q.B."/>
            <person name="Li W."/>
            <person name="Chen H.Y."/>
            <person name="Chen S.E."/>
            <person name="Zhou L.G."/>
            <person name="Ni X.B."/>
            <person name="Tian J.H."/>
            <person name="Sheng Y."/>
            <person name="Liu T."/>
            <person name="Pan Y.S."/>
            <person name="Xia L.Y."/>
            <person name="Li J."/>
            <person name="Zhao F."/>
            <person name="Cao W.C."/>
        </authorList>
    </citation>
    <scope>NUCLEOTIDE SEQUENCE [LARGE SCALE GENOMIC DNA]</scope>
    <source>
        <strain evidence="2">HaeL-2018</strain>
    </source>
</reference>
<proteinExistence type="predicted"/>
<dbReference type="VEuPathDB" id="VectorBase:HLOH_062329"/>
<protein>
    <submittedName>
        <fullName evidence="2">Uncharacterized protein</fullName>
    </submittedName>
</protein>
<gene>
    <name evidence="2" type="ORF">HPB48_017991</name>
</gene>
<feature type="region of interest" description="Disordered" evidence="1">
    <location>
        <begin position="1"/>
        <end position="68"/>
    </location>
</feature>
<dbReference type="AlphaFoldDB" id="A0A9J6FHD9"/>
<dbReference type="Proteomes" id="UP000821853">
    <property type="component" value="Chromosome 1"/>
</dbReference>
<sequence>MAQNIAAIDHGAGRHREDGESAPLTPAAVAAGERHEPSARTAAGKWPKTGVTAPTATVHAGGARRGPGLWKRERCAAPRALIKCDGEIKINTRACSARPIFSRRLALGCPWKDEGGPCQERAC</sequence>